<keyword evidence="3" id="KW-1185">Reference proteome</keyword>
<evidence type="ECO:0000313" key="2">
    <source>
        <dbReference type="EMBL" id="BBX30732.1"/>
    </source>
</evidence>
<sequence>MLFDVLDGIFNSSEHKDAIAKAIADIQTADVAVTEVNMKDGSTNSDKMTLAADTRAIDAAFSAASRAITKNIATKYQKFRAERDKDADGNMDLIQAKLEVAALTTLPVVKTALDEKATAVVKEWMATYDAGIRALSDEQKAQYSRIRDVLVPLPQPAVLPTTSWSRPGQGRKEPMPTSRRHLLSDANGDYPLDFRSGWEHQVVKTELARKGTAKVVGWYRNPSAATENAIRVPYQRKDGSWTTAQPDFIFFSRRQTAP</sequence>
<evidence type="ECO:0000313" key="3">
    <source>
        <dbReference type="Proteomes" id="UP000465622"/>
    </source>
</evidence>
<proteinExistence type="predicted"/>
<accession>A0ABM7HJT8</accession>
<organism evidence="2 3">
    <name type="scientific">Mycolicibacterium mageritense</name>
    <name type="common">Mycobacterium mageritense</name>
    <dbReference type="NCBI Taxonomy" id="53462"/>
    <lineage>
        <taxon>Bacteria</taxon>
        <taxon>Bacillati</taxon>
        <taxon>Actinomycetota</taxon>
        <taxon>Actinomycetes</taxon>
        <taxon>Mycobacteriales</taxon>
        <taxon>Mycobacteriaceae</taxon>
        <taxon>Mycolicibacterium</taxon>
    </lineage>
</organism>
<gene>
    <name evidence="2" type="ORF">MMAGJ_00140</name>
</gene>
<dbReference type="Proteomes" id="UP000465622">
    <property type="component" value="Chromosome"/>
</dbReference>
<name>A0ABM7HJT8_MYCME</name>
<protein>
    <submittedName>
        <fullName evidence="2">Uncharacterized protein</fullName>
    </submittedName>
</protein>
<evidence type="ECO:0000256" key="1">
    <source>
        <dbReference type="SAM" id="MobiDB-lite"/>
    </source>
</evidence>
<feature type="region of interest" description="Disordered" evidence="1">
    <location>
        <begin position="160"/>
        <end position="179"/>
    </location>
</feature>
<dbReference type="EMBL" id="AP022567">
    <property type="protein sequence ID" value="BBX30732.1"/>
    <property type="molecule type" value="Genomic_DNA"/>
</dbReference>
<reference evidence="2 3" key="1">
    <citation type="journal article" date="2019" name="Emerg. Microbes Infect.">
        <title>Comprehensive subspecies identification of 175 nontuberculous mycobacteria species based on 7547 genomic profiles.</title>
        <authorList>
            <person name="Matsumoto Y."/>
            <person name="Kinjo T."/>
            <person name="Motooka D."/>
            <person name="Nabeya D."/>
            <person name="Jung N."/>
            <person name="Uechi K."/>
            <person name="Horii T."/>
            <person name="Iida T."/>
            <person name="Fujita J."/>
            <person name="Nakamura S."/>
        </authorList>
    </citation>
    <scope>NUCLEOTIDE SEQUENCE [LARGE SCALE GENOMIC DNA]</scope>
    <source>
        <strain evidence="2 3">JCM 12375</strain>
    </source>
</reference>